<dbReference type="PANTHER" id="PTHR43619">
    <property type="entry name" value="S-ADENOSYL-L-METHIONINE-DEPENDENT METHYLTRANSFERASE YKTD-RELATED"/>
    <property type="match status" value="1"/>
</dbReference>
<dbReference type="InterPro" id="IPR029063">
    <property type="entry name" value="SAM-dependent_MTases_sf"/>
</dbReference>
<dbReference type="InterPro" id="IPR007213">
    <property type="entry name" value="Ppm1/Ppm2/Tcmp"/>
</dbReference>
<dbReference type="STRING" id="1214573.A0A0G2FP14"/>
<reference evidence="3 4" key="2">
    <citation type="submission" date="2015-05" db="EMBL/GenBank/DDBJ databases">
        <authorList>
            <person name="Morales-Cruz A."/>
            <person name="Amrine K.C."/>
            <person name="Cantu D."/>
        </authorList>
    </citation>
    <scope>NUCLEOTIDE SEQUENCE [LARGE SCALE GENOMIC DNA]</scope>
    <source>
        <strain evidence="3">DA912</strain>
    </source>
</reference>
<keyword evidence="4" id="KW-1185">Reference proteome</keyword>
<name>A0A0G2FP14_9PEZI</name>
<dbReference type="PIRSF" id="PIRSF028177">
    <property type="entry name" value="Polyketide_synth_Omtfrase_TcmP"/>
    <property type="match status" value="1"/>
</dbReference>
<reference evidence="3 4" key="1">
    <citation type="submission" date="2015-05" db="EMBL/GenBank/DDBJ databases">
        <title>Distinctive expansion of gene families associated with plant cell wall degradation and secondary metabolism in the genomes of grapevine trunk pathogens.</title>
        <authorList>
            <person name="Lawrence D.P."/>
            <person name="Travadon R."/>
            <person name="Rolshausen P.E."/>
            <person name="Baumgartner K."/>
        </authorList>
    </citation>
    <scope>NUCLEOTIDE SEQUENCE [LARGE SCALE GENOMIC DNA]</scope>
    <source>
        <strain evidence="3">DA912</strain>
    </source>
</reference>
<keyword evidence="2" id="KW-0808">Transferase</keyword>
<dbReference type="GO" id="GO:0032259">
    <property type="term" value="P:methylation"/>
    <property type="evidence" value="ECO:0007669"/>
    <property type="project" value="UniProtKB-KW"/>
</dbReference>
<dbReference type="PANTHER" id="PTHR43619:SF2">
    <property type="entry name" value="S-ADENOSYL-L-METHIONINE-DEPENDENT METHYLTRANSFERASES SUPERFAMILY PROTEIN"/>
    <property type="match status" value="1"/>
</dbReference>
<proteinExistence type="predicted"/>
<dbReference type="AlphaFoldDB" id="A0A0G2FP14"/>
<protein>
    <submittedName>
        <fullName evidence="3">Putative polyketide synthase protein</fullName>
    </submittedName>
</protein>
<comment type="caution">
    <text evidence="3">The sequence shown here is derived from an EMBL/GenBank/DDBJ whole genome shotgun (WGS) entry which is preliminary data.</text>
</comment>
<dbReference type="GO" id="GO:0008168">
    <property type="term" value="F:methyltransferase activity"/>
    <property type="evidence" value="ECO:0007669"/>
    <property type="project" value="UniProtKB-KW"/>
</dbReference>
<accession>A0A0G2FP14</accession>
<dbReference type="Pfam" id="PF04072">
    <property type="entry name" value="LCM"/>
    <property type="match status" value="1"/>
</dbReference>
<dbReference type="InterPro" id="IPR016874">
    <property type="entry name" value="TcmP-like"/>
</dbReference>
<evidence type="ECO:0000256" key="2">
    <source>
        <dbReference type="ARBA" id="ARBA00022679"/>
    </source>
</evidence>
<dbReference type="Proteomes" id="UP000034680">
    <property type="component" value="Unassembled WGS sequence"/>
</dbReference>
<evidence type="ECO:0000313" key="4">
    <source>
        <dbReference type="Proteomes" id="UP000034680"/>
    </source>
</evidence>
<sequence length="297" mass="34027">MDADSQTAIHRLKPNLTGAQETLLAILYSRALDAKSSNPILGDQYAVRLVDQLHYDFAKLRVIWLKAAAIALRARLLDQWAAEFLQKAQHDDEPITILHLAAGLDTRALRLQGHCNKHGANVRWVDVDLPDVIDLRHRLHLPEPQSGTMQYEMVGADVTDELWLAKLRLPRDRRTLVVFEGLSMYLQPAQGCILIERLTNYFVKPGNQLVFDCFNWFPLMVQRLEPIVANTGSRLSWAINDPKELEGWHQGLRLTGEILPADNPENVRLPILARCFCWIVSWIPALRTAARYIRYEW</sequence>
<dbReference type="EMBL" id="LCUC01000147">
    <property type="protein sequence ID" value="KKY35749.1"/>
    <property type="molecule type" value="Genomic_DNA"/>
</dbReference>
<dbReference type="OrthoDB" id="203237at2759"/>
<dbReference type="Gene3D" id="3.40.50.150">
    <property type="entry name" value="Vaccinia Virus protein VP39"/>
    <property type="match status" value="1"/>
</dbReference>
<keyword evidence="1" id="KW-0489">Methyltransferase</keyword>
<evidence type="ECO:0000313" key="3">
    <source>
        <dbReference type="EMBL" id="KKY35749.1"/>
    </source>
</evidence>
<organism evidence="3 4">
    <name type="scientific">Diaporthe ampelina</name>
    <dbReference type="NCBI Taxonomy" id="1214573"/>
    <lineage>
        <taxon>Eukaryota</taxon>
        <taxon>Fungi</taxon>
        <taxon>Dikarya</taxon>
        <taxon>Ascomycota</taxon>
        <taxon>Pezizomycotina</taxon>
        <taxon>Sordariomycetes</taxon>
        <taxon>Sordariomycetidae</taxon>
        <taxon>Diaporthales</taxon>
        <taxon>Diaporthaceae</taxon>
        <taxon>Diaporthe</taxon>
    </lineage>
</organism>
<dbReference type="SUPFAM" id="SSF53335">
    <property type="entry name" value="S-adenosyl-L-methionine-dependent methyltransferases"/>
    <property type="match status" value="1"/>
</dbReference>
<evidence type="ECO:0000256" key="1">
    <source>
        <dbReference type="ARBA" id="ARBA00022603"/>
    </source>
</evidence>
<gene>
    <name evidence="3" type="ORF">UCDDA912_g04357</name>
</gene>